<keyword evidence="2" id="KW-1185">Reference proteome</keyword>
<name>A0ACC6PNP3_9ACTN</name>
<gene>
    <name evidence="1" type="ORF">WKI67_06760</name>
</gene>
<protein>
    <submittedName>
        <fullName evidence="1">DUF6381 family protein</fullName>
    </submittedName>
</protein>
<dbReference type="Proteomes" id="UP001377168">
    <property type="component" value="Unassembled WGS sequence"/>
</dbReference>
<accession>A0ACC6PNP3</accession>
<comment type="caution">
    <text evidence="1">The sequence shown here is derived from an EMBL/GenBank/DDBJ whole genome shotgun (WGS) entry which is preliminary data.</text>
</comment>
<proteinExistence type="predicted"/>
<organism evidence="1 2">
    <name type="scientific">Streptomyces achmelvichensis</name>
    <dbReference type="NCBI Taxonomy" id="3134111"/>
    <lineage>
        <taxon>Bacteria</taxon>
        <taxon>Bacillati</taxon>
        <taxon>Actinomycetota</taxon>
        <taxon>Actinomycetes</taxon>
        <taxon>Kitasatosporales</taxon>
        <taxon>Streptomycetaceae</taxon>
        <taxon>Streptomyces</taxon>
    </lineage>
</organism>
<evidence type="ECO:0000313" key="1">
    <source>
        <dbReference type="EMBL" id="MEJ8633093.1"/>
    </source>
</evidence>
<sequence>MSVAKESSGRARQLREKALELSAAAARTTDPELRQRLEDKARRLQQQSEQPGMGGQDAYAPWNDV</sequence>
<evidence type="ECO:0000313" key="2">
    <source>
        <dbReference type="Proteomes" id="UP001377168"/>
    </source>
</evidence>
<dbReference type="EMBL" id="JBBKAJ010000022">
    <property type="protein sequence ID" value="MEJ8633093.1"/>
    <property type="molecule type" value="Genomic_DNA"/>
</dbReference>
<reference evidence="1" key="1">
    <citation type="submission" date="2024-03" db="EMBL/GenBank/DDBJ databases">
        <title>Novel Streptomyces species of biotechnological and ecological value are a feature of Machair soil.</title>
        <authorList>
            <person name="Prole J.R."/>
            <person name="Goodfellow M."/>
            <person name="Allenby N."/>
            <person name="Ward A.C."/>
        </authorList>
    </citation>
    <scope>NUCLEOTIDE SEQUENCE</scope>
    <source>
        <strain evidence="1">MS2.AVA.5</strain>
    </source>
</reference>